<dbReference type="SUPFAM" id="SSF69118">
    <property type="entry name" value="AhpD-like"/>
    <property type="match status" value="1"/>
</dbReference>
<dbReference type="Proteomes" id="UP000660680">
    <property type="component" value="Unassembled WGS sequence"/>
</dbReference>
<feature type="domain" description="Carboxymuconolactone decarboxylase-like" evidence="1">
    <location>
        <begin position="58"/>
        <end position="124"/>
    </location>
</feature>
<reference evidence="2" key="2">
    <citation type="submission" date="2020-09" db="EMBL/GenBank/DDBJ databases">
        <authorList>
            <person name="Sun Q."/>
            <person name="Ohkuma M."/>
        </authorList>
    </citation>
    <scope>NUCLEOTIDE SEQUENCE</scope>
    <source>
        <strain evidence="2">JCM 3276</strain>
    </source>
</reference>
<keyword evidence="3" id="KW-1185">Reference proteome</keyword>
<evidence type="ECO:0000313" key="3">
    <source>
        <dbReference type="Proteomes" id="UP000660680"/>
    </source>
</evidence>
<gene>
    <name evidence="2" type="ORF">GCM10010171_27810</name>
</gene>
<sequence>MGTFIRLALRRTLNQIRHVARVRPGRGGDLVVGVHRQVETDFGLLAPIALHTSAPAALAASWLMLRESLVAAGLVARSTKEAVAVGVSDRNRCPYCVEVHSATLAALTDVRSELDPVAEWARTGGGETAPFTCDEAPEHIGTAVAFHYLNRMASVFLTDSPLPPGLPDGARQVLGRAMRPHAGQAHRPGRALEFLPAAEPAADLGWAASNPVLSDAFARAYQAIDSLAVRMVPADVRAVVTDALDAWDGTPVGLSRAWAYDQAAALPHESFAAGVLALLTAKAPYQVDDTIVNDFRRGRPDAELVALTAWAALAAARRLGPGRARVPHAGNAECACSAHQPL</sequence>
<evidence type="ECO:0000259" key="1">
    <source>
        <dbReference type="Pfam" id="PF02627"/>
    </source>
</evidence>
<dbReference type="GO" id="GO:0051920">
    <property type="term" value="F:peroxiredoxin activity"/>
    <property type="evidence" value="ECO:0007669"/>
    <property type="project" value="InterPro"/>
</dbReference>
<proteinExistence type="predicted"/>
<dbReference type="InterPro" id="IPR003779">
    <property type="entry name" value="CMD-like"/>
</dbReference>
<evidence type="ECO:0000313" key="2">
    <source>
        <dbReference type="EMBL" id="GGS32303.1"/>
    </source>
</evidence>
<dbReference type="InterPro" id="IPR004675">
    <property type="entry name" value="AhpD_core"/>
</dbReference>
<dbReference type="Gene3D" id="1.20.1290.10">
    <property type="entry name" value="AhpD-like"/>
    <property type="match status" value="1"/>
</dbReference>
<protein>
    <submittedName>
        <fullName evidence="2">Alkyl hydroperoxide reductase AhpD</fullName>
    </submittedName>
</protein>
<name>A0A918GES4_9PSEU</name>
<dbReference type="InterPro" id="IPR029032">
    <property type="entry name" value="AhpD-like"/>
</dbReference>
<comment type="caution">
    <text evidence="2">The sequence shown here is derived from an EMBL/GenBank/DDBJ whole genome shotgun (WGS) entry which is preliminary data.</text>
</comment>
<reference evidence="2" key="1">
    <citation type="journal article" date="2014" name="Int. J. Syst. Evol. Microbiol.">
        <title>Complete genome sequence of Corynebacterium casei LMG S-19264T (=DSM 44701T), isolated from a smear-ripened cheese.</title>
        <authorList>
            <consortium name="US DOE Joint Genome Institute (JGI-PGF)"/>
            <person name="Walter F."/>
            <person name="Albersmeier A."/>
            <person name="Kalinowski J."/>
            <person name="Ruckert C."/>
        </authorList>
    </citation>
    <scope>NUCLEOTIDE SEQUENCE</scope>
    <source>
        <strain evidence="2">JCM 3276</strain>
    </source>
</reference>
<dbReference type="RefSeq" id="WP_189210819.1">
    <property type="nucleotide sequence ID" value="NZ_BMRB01000002.1"/>
</dbReference>
<dbReference type="EMBL" id="BMRB01000002">
    <property type="protein sequence ID" value="GGS32303.1"/>
    <property type="molecule type" value="Genomic_DNA"/>
</dbReference>
<dbReference type="NCBIfam" id="TIGR00778">
    <property type="entry name" value="ahpD_dom"/>
    <property type="match status" value="1"/>
</dbReference>
<dbReference type="Pfam" id="PF02627">
    <property type="entry name" value="CMD"/>
    <property type="match status" value="1"/>
</dbReference>
<organism evidence="2 3">
    <name type="scientific">Actinokineospora fastidiosa</name>
    <dbReference type="NCBI Taxonomy" id="1816"/>
    <lineage>
        <taxon>Bacteria</taxon>
        <taxon>Bacillati</taxon>
        <taxon>Actinomycetota</taxon>
        <taxon>Actinomycetes</taxon>
        <taxon>Pseudonocardiales</taxon>
        <taxon>Pseudonocardiaceae</taxon>
        <taxon>Actinokineospora</taxon>
    </lineage>
</organism>
<dbReference type="AlphaFoldDB" id="A0A918GES4"/>
<accession>A0A918GES4</accession>